<accession>A0ABW6GM51</accession>
<protein>
    <submittedName>
        <fullName evidence="1">Uncharacterized protein</fullName>
    </submittedName>
</protein>
<sequence length="92" mass="10106">MLDKPILRLTVTRLVGPTAPVVAPQWLTGHLWSQARADDRLEHVRVRVAPGRIGVALFLLAAEETGARLSARSICARALGASDELRDWRLAE</sequence>
<reference evidence="1 2" key="1">
    <citation type="submission" date="2024-09" db="EMBL/GenBank/DDBJ databases">
        <title>The Natural Products Discovery Center: Release of the First 8490 Sequenced Strains for Exploring Actinobacteria Biosynthetic Diversity.</title>
        <authorList>
            <person name="Kalkreuter E."/>
            <person name="Kautsar S.A."/>
            <person name="Yang D."/>
            <person name="Bader C.D."/>
            <person name="Teijaro C.N."/>
            <person name="Fluegel L."/>
            <person name="Davis C.M."/>
            <person name="Simpson J.R."/>
            <person name="Lauterbach L."/>
            <person name="Steele A.D."/>
            <person name="Gui C."/>
            <person name="Meng S."/>
            <person name="Li G."/>
            <person name="Viehrig K."/>
            <person name="Ye F."/>
            <person name="Su P."/>
            <person name="Kiefer A.F."/>
            <person name="Nichols A."/>
            <person name="Cepeda A.J."/>
            <person name="Yan W."/>
            <person name="Fan B."/>
            <person name="Jiang Y."/>
            <person name="Adhikari A."/>
            <person name="Zheng C.-J."/>
            <person name="Schuster L."/>
            <person name="Cowan T.M."/>
            <person name="Smanski M.J."/>
            <person name="Chevrette M.G."/>
            <person name="De Carvalho L.P.S."/>
            <person name="Shen B."/>
        </authorList>
    </citation>
    <scope>NUCLEOTIDE SEQUENCE [LARGE SCALE GENOMIC DNA]</scope>
    <source>
        <strain evidence="1 2">NPDC058753</strain>
    </source>
</reference>
<dbReference type="RefSeq" id="WP_380315170.1">
    <property type="nucleotide sequence ID" value="NZ_JBHYPW010000001.1"/>
</dbReference>
<organism evidence="1 2">
    <name type="scientific">Kitasatospora phosalacinea</name>
    <dbReference type="NCBI Taxonomy" id="2065"/>
    <lineage>
        <taxon>Bacteria</taxon>
        <taxon>Bacillati</taxon>
        <taxon>Actinomycetota</taxon>
        <taxon>Actinomycetes</taxon>
        <taxon>Kitasatosporales</taxon>
        <taxon>Streptomycetaceae</taxon>
        <taxon>Kitasatospora</taxon>
    </lineage>
</organism>
<proteinExistence type="predicted"/>
<comment type="caution">
    <text evidence="1">The sequence shown here is derived from an EMBL/GenBank/DDBJ whole genome shotgun (WGS) entry which is preliminary data.</text>
</comment>
<gene>
    <name evidence="1" type="ORF">ACFW6T_17770</name>
</gene>
<evidence type="ECO:0000313" key="2">
    <source>
        <dbReference type="Proteomes" id="UP001599542"/>
    </source>
</evidence>
<dbReference type="EMBL" id="JBHYPX010000034">
    <property type="protein sequence ID" value="MFE1353832.1"/>
    <property type="molecule type" value="Genomic_DNA"/>
</dbReference>
<name>A0ABW6GM51_9ACTN</name>
<evidence type="ECO:0000313" key="1">
    <source>
        <dbReference type="EMBL" id="MFE1353832.1"/>
    </source>
</evidence>
<keyword evidence="2" id="KW-1185">Reference proteome</keyword>
<dbReference type="Proteomes" id="UP001599542">
    <property type="component" value="Unassembled WGS sequence"/>
</dbReference>